<dbReference type="RefSeq" id="WP_324716638.1">
    <property type="nucleotide sequence ID" value="NZ_CP141615.1"/>
</dbReference>
<dbReference type="PROSITE" id="PS51387">
    <property type="entry name" value="FAD_PCMH"/>
    <property type="match status" value="1"/>
</dbReference>
<dbReference type="InterPro" id="IPR002346">
    <property type="entry name" value="Mopterin_DH_FAD-bd"/>
</dbReference>
<dbReference type="InterPro" id="IPR051312">
    <property type="entry name" value="Diverse_Substr_Oxidored"/>
</dbReference>
<organism evidence="5 6">
    <name type="scientific">Carboxydichorda subterranea</name>
    <dbReference type="NCBI Taxonomy" id="3109565"/>
    <lineage>
        <taxon>Bacteria</taxon>
        <taxon>Bacillati</taxon>
        <taxon>Bacillota</taxon>
        <taxon>Limnochordia</taxon>
        <taxon>Limnochordales</taxon>
        <taxon>Geochordaceae</taxon>
        <taxon>Carboxydichorda</taxon>
    </lineage>
</organism>
<name>A0ABZ1BX58_9FIRM</name>
<dbReference type="PANTHER" id="PTHR42659:SF2">
    <property type="entry name" value="XANTHINE DEHYDROGENASE SUBUNIT C-RELATED"/>
    <property type="match status" value="1"/>
</dbReference>
<protein>
    <submittedName>
        <fullName evidence="5">Xanthine dehydrogenase family protein subunit M</fullName>
    </submittedName>
</protein>
<dbReference type="EMBL" id="CP141615">
    <property type="protein sequence ID" value="WRP17367.1"/>
    <property type="molecule type" value="Genomic_DNA"/>
</dbReference>
<evidence type="ECO:0000259" key="4">
    <source>
        <dbReference type="PROSITE" id="PS51387"/>
    </source>
</evidence>
<evidence type="ECO:0000313" key="5">
    <source>
        <dbReference type="EMBL" id="WRP17367.1"/>
    </source>
</evidence>
<evidence type="ECO:0000256" key="2">
    <source>
        <dbReference type="ARBA" id="ARBA00022827"/>
    </source>
</evidence>
<keyword evidence="6" id="KW-1185">Reference proteome</keyword>
<dbReference type="InterPro" id="IPR036318">
    <property type="entry name" value="FAD-bd_PCMH-like_sf"/>
</dbReference>
<dbReference type="Gene3D" id="3.30.390.50">
    <property type="entry name" value="CO dehydrogenase flavoprotein, C-terminal domain"/>
    <property type="match status" value="1"/>
</dbReference>
<dbReference type="InterPro" id="IPR036683">
    <property type="entry name" value="CO_DH_flav_C_dom_sf"/>
</dbReference>
<dbReference type="Gene3D" id="3.30.43.10">
    <property type="entry name" value="Uridine Diphospho-n-acetylenolpyruvylglucosamine Reductase, domain 2"/>
    <property type="match status" value="1"/>
</dbReference>
<dbReference type="SUPFAM" id="SSF56176">
    <property type="entry name" value="FAD-binding/transporter-associated domain-like"/>
    <property type="match status" value="1"/>
</dbReference>
<evidence type="ECO:0000256" key="3">
    <source>
        <dbReference type="ARBA" id="ARBA00023002"/>
    </source>
</evidence>
<reference evidence="5 6" key="1">
    <citation type="journal article" date="2024" name="Front. Microbiol.">
        <title>Novel thermophilic genera Geochorda gen. nov. and Carboxydochorda gen. nov. from the deep terrestrial subsurface reveal the ecophysiological diversity in the class Limnochordia.</title>
        <authorList>
            <person name="Karnachuk O.V."/>
            <person name="Lukina A.P."/>
            <person name="Avakyan M.R."/>
            <person name="Kadnikov V.V."/>
            <person name="Begmatov S."/>
            <person name="Beletsky A.V."/>
            <person name="Vlasova K.G."/>
            <person name="Novikov A.A."/>
            <person name="Shcherbakova V.A."/>
            <person name="Mardanov A.V."/>
            <person name="Ravin N.V."/>
        </authorList>
    </citation>
    <scope>NUCLEOTIDE SEQUENCE [LARGE SCALE GENOMIC DNA]</scope>
    <source>
        <strain evidence="5 6">L945</strain>
    </source>
</reference>
<feature type="domain" description="FAD-binding PCMH-type" evidence="4">
    <location>
        <begin position="1"/>
        <end position="178"/>
    </location>
</feature>
<dbReference type="PANTHER" id="PTHR42659">
    <property type="entry name" value="XANTHINE DEHYDROGENASE SUBUNIT C-RELATED"/>
    <property type="match status" value="1"/>
</dbReference>
<evidence type="ECO:0000256" key="1">
    <source>
        <dbReference type="ARBA" id="ARBA00022630"/>
    </source>
</evidence>
<dbReference type="Proteomes" id="UP001332192">
    <property type="component" value="Chromosome"/>
</dbReference>
<dbReference type="InterPro" id="IPR016166">
    <property type="entry name" value="FAD-bd_PCMH"/>
</dbReference>
<proteinExistence type="predicted"/>
<dbReference type="InterPro" id="IPR005107">
    <property type="entry name" value="CO_DH_flav_C"/>
</dbReference>
<dbReference type="InterPro" id="IPR016167">
    <property type="entry name" value="FAD-bd_PCMH_sub1"/>
</dbReference>
<keyword evidence="3" id="KW-0560">Oxidoreductase</keyword>
<accession>A0ABZ1BX58</accession>
<dbReference type="SMART" id="SM01092">
    <property type="entry name" value="CO_deh_flav_C"/>
    <property type="match status" value="1"/>
</dbReference>
<keyword evidence="2" id="KW-0274">FAD</keyword>
<dbReference type="SUPFAM" id="SSF55447">
    <property type="entry name" value="CO dehydrogenase flavoprotein C-terminal domain-like"/>
    <property type="match status" value="1"/>
</dbReference>
<keyword evidence="1" id="KW-0285">Flavoprotein</keyword>
<gene>
    <name evidence="5" type="ORF">U7230_15000</name>
</gene>
<dbReference type="Gene3D" id="3.30.465.10">
    <property type="match status" value="1"/>
</dbReference>
<dbReference type="Pfam" id="PF00941">
    <property type="entry name" value="FAD_binding_5"/>
    <property type="match status" value="1"/>
</dbReference>
<evidence type="ECO:0000313" key="6">
    <source>
        <dbReference type="Proteomes" id="UP001332192"/>
    </source>
</evidence>
<dbReference type="Pfam" id="PF03450">
    <property type="entry name" value="CO_deh_flav_C"/>
    <property type="match status" value="1"/>
</dbReference>
<sequence>MYPAAVDYRRASTLEEALAILAADGSRAKVLAGGHSLLPMMKLRLSNPGLLVDIGRLPELRGIRREGDRLVIGALTTHHEVETSPLVREACPVLAEAAAEVGDMQVRNRGTVGGNLAHADPASDLPAVAVALDAELVIAGAGGRRRTAAIGDFILGPLVTALGADELLVELRVPVLAGRTGSAYVKHPHPASGYAVVGVAAVLTLGPDGTCQSARVGITGVSDRAYRASGVEQVIVGRPLDDATLRDAAAKAADGVTVNSDLYASDAYRAHLSRVYAERALRLAAQRARAAS</sequence>
<dbReference type="InterPro" id="IPR016169">
    <property type="entry name" value="FAD-bd_PCMH_sub2"/>
</dbReference>